<dbReference type="EMBL" id="FMZZ01000013">
    <property type="protein sequence ID" value="SDD54924.1"/>
    <property type="molecule type" value="Genomic_DNA"/>
</dbReference>
<dbReference type="Proteomes" id="UP000199501">
    <property type="component" value="Unassembled WGS sequence"/>
</dbReference>
<gene>
    <name evidence="1" type="ORF">SAMN05216174_1132</name>
</gene>
<keyword evidence="2" id="KW-1185">Reference proteome</keyword>
<dbReference type="OrthoDB" id="5119642at2"/>
<evidence type="ECO:0000313" key="2">
    <source>
        <dbReference type="Proteomes" id="UP000199501"/>
    </source>
</evidence>
<organism evidence="1 2">
    <name type="scientific">Actinokineospora iranica</name>
    <dbReference type="NCBI Taxonomy" id="1271860"/>
    <lineage>
        <taxon>Bacteria</taxon>
        <taxon>Bacillati</taxon>
        <taxon>Actinomycetota</taxon>
        <taxon>Actinomycetes</taxon>
        <taxon>Pseudonocardiales</taxon>
        <taxon>Pseudonocardiaceae</taxon>
        <taxon>Actinokineospora</taxon>
    </lineage>
</organism>
<name>A0A1G6VN11_9PSEU</name>
<evidence type="ECO:0000313" key="1">
    <source>
        <dbReference type="EMBL" id="SDD54924.1"/>
    </source>
</evidence>
<accession>A0A1G6VN11</accession>
<dbReference type="STRING" id="1271860.SAMN05216174_1132"/>
<dbReference type="RefSeq" id="WP_091454746.1">
    <property type="nucleotide sequence ID" value="NZ_FMZZ01000013.1"/>
</dbReference>
<sequence length="157" mass="17521">MSYTFTVLLDRVPTDDEIEAGMRTPTGVSGIDHDPPAATMSVDDVSSWAEAFAEGVAEVQELGVRVIGFAHDADDNYVTEEDLAVRFGLSQRYVLELATDVVGPGGFPPRVEDDDGSPLEYWHWAPTREWFRKHFGDDVADRFDREIDTADRAIKSR</sequence>
<dbReference type="AlphaFoldDB" id="A0A1G6VN11"/>
<protein>
    <submittedName>
        <fullName evidence="1">Uncharacterized protein</fullName>
    </submittedName>
</protein>
<proteinExistence type="predicted"/>
<reference evidence="2" key="1">
    <citation type="submission" date="2016-10" db="EMBL/GenBank/DDBJ databases">
        <authorList>
            <person name="Varghese N."/>
            <person name="Submissions S."/>
        </authorList>
    </citation>
    <scope>NUCLEOTIDE SEQUENCE [LARGE SCALE GENOMIC DNA]</scope>
    <source>
        <strain evidence="2">IBRC-M 10403</strain>
    </source>
</reference>